<evidence type="ECO:0000313" key="2">
    <source>
        <dbReference type="EMBL" id="EAS45345.1"/>
    </source>
</evidence>
<gene>
    <name evidence="2" type="ORF">P3TCK_03191</name>
</gene>
<dbReference type="RefSeq" id="WP_006228648.1">
    <property type="nucleotide sequence ID" value="NZ_CH724134.1"/>
</dbReference>
<organism evidence="2 3">
    <name type="scientific">Photobacterium profundum 3TCK</name>
    <dbReference type="NCBI Taxonomy" id="314280"/>
    <lineage>
        <taxon>Bacteria</taxon>
        <taxon>Pseudomonadati</taxon>
        <taxon>Pseudomonadota</taxon>
        <taxon>Gammaproteobacteria</taxon>
        <taxon>Vibrionales</taxon>
        <taxon>Vibrionaceae</taxon>
        <taxon>Photobacterium</taxon>
    </lineage>
</organism>
<name>Q1ZAZ7_9GAMM</name>
<dbReference type="OrthoDB" id="5827570at2"/>
<dbReference type="AlphaFoldDB" id="Q1ZAZ7"/>
<sequence length="255" mass="28673">MTNYQHYLATVERVYPVVLAELTNSTWCVECSETRRDQIKLVATNGAVYHRLDLTPANTPDMWPDKQPISEVFIDYIARGFSRVAPLRQSVYRNNMSHWLEHGLQGLQSIFSEQGELLQAVSQADYPYPSKVKLDGDYFPCWVLGEKDSQIMVAVIDRRCGTLMKSLPVVSEQLVDTEHWFSAQVIDSSEEAIETAHHHVADLVTAPIDRTDDEPKLADVITNPCASTISPVVSVMLMMAVVVAFFVILKIVLGF</sequence>
<keyword evidence="1" id="KW-0472">Membrane</keyword>
<evidence type="ECO:0000313" key="3">
    <source>
        <dbReference type="Proteomes" id="UP000003789"/>
    </source>
</evidence>
<feature type="transmembrane region" description="Helical" evidence="1">
    <location>
        <begin position="232"/>
        <end position="253"/>
    </location>
</feature>
<reference evidence="2 3" key="1">
    <citation type="submission" date="2006-03" db="EMBL/GenBank/DDBJ databases">
        <authorList>
            <person name="Bartlett D.H."/>
            <person name="Valle G."/>
            <person name="Lauro F.M."/>
            <person name="Vezzi A."/>
            <person name="Simonato F."/>
            <person name="Eloe E."/>
            <person name="Vitulo N."/>
            <person name="Stratton T.K."/>
            <person name="D'angelo M."/>
            <person name="Ferriera S."/>
            <person name="Johnson J."/>
            <person name="Kravitz S."/>
            <person name="Beeson K."/>
            <person name="Sutton G."/>
            <person name="Rogers Y."/>
            <person name="Friedman R."/>
            <person name="Frazier M."/>
            <person name="Venter J.C."/>
        </authorList>
    </citation>
    <scope>NUCLEOTIDE SEQUENCE [LARGE SCALE GENOMIC DNA]</scope>
    <source>
        <strain evidence="2 3">3TCK</strain>
    </source>
</reference>
<keyword evidence="1" id="KW-1133">Transmembrane helix</keyword>
<protein>
    <submittedName>
        <fullName evidence="2">Uncharacterized protein</fullName>
    </submittedName>
</protein>
<dbReference type="HOGENOM" id="CLU_1093507_0_0_6"/>
<dbReference type="Proteomes" id="UP000003789">
    <property type="component" value="Unassembled WGS sequence"/>
</dbReference>
<dbReference type="EMBL" id="AAPH01000001">
    <property type="protein sequence ID" value="EAS45345.1"/>
    <property type="molecule type" value="Genomic_DNA"/>
</dbReference>
<keyword evidence="1" id="KW-0812">Transmembrane</keyword>
<comment type="caution">
    <text evidence="2">The sequence shown here is derived from an EMBL/GenBank/DDBJ whole genome shotgun (WGS) entry which is preliminary data.</text>
</comment>
<evidence type="ECO:0000256" key="1">
    <source>
        <dbReference type="SAM" id="Phobius"/>
    </source>
</evidence>
<accession>Q1ZAZ7</accession>
<proteinExistence type="predicted"/>